<dbReference type="EMBL" id="JAAYEE010000059">
    <property type="protein sequence ID" value="NLW34502.1"/>
    <property type="molecule type" value="Genomic_DNA"/>
</dbReference>
<dbReference type="InterPro" id="IPR036390">
    <property type="entry name" value="WH_DNA-bd_sf"/>
</dbReference>
<dbReference type="GO" id="GO:0051301">
    <property type="term" value="P:cell division"/>
    <property type="evidence" value="ECO:0007669"/>
    <property type="project" value="UniProtKB-KW"/>
</dbReference>
<evidence type="ECO:0000313" key="6">
    <source>
        <dbReference type="Proteomes" id="UP000777265"/>
    </source>
</evidence>
<reference evidence="5" key="2">
    <citation type="submission" date="2020-01" db="EMBL/GenBank/DDBJ databases">
        <authorList>
            <person name="Campanaro S."/>
        </authorList>
    </citation>
    <scope>NUCLEOTIDE SEQUENCE</scope>
    <source>
        <strain evidence="5">AS06rmzACSIP_7</strain>
    </source>
</reference>
<dbReference type="STRING" id="909663.GCA_000512235_00234"/>
<dbReference type="GO" id="GO:0051304">
    <property type="term" value="P:chromosome separation"/>
    <property type="evidence" value="ECO:0007669"/>
    <property type="project" value="InterPro"/>
</dbReference>
<dbReference type="SUPFAM" id="SSF46785">
    <property type="entry name" value="Winged helix' DNA-binding domain"/>
    <property type="match status" value="2"/>
</dbReference>
<keyword evidence="4" id="KW-0131">Cell cycle</keyword>
<evidence type="ECO:0000256" key="4">
    <source>
        <dbReference type="ARBA" id="ARBA00023306"/>
    </source>
</evidence>
<dbReference type="Pfam" id="PF04079">
    <property type="entry name" value="SMC_ScpB"/>
    <property type="match status" value="1"/>
</dbReference>
<dbReference type="PANTHER" id="PTHR34298">
    <property type="entry name" value="SEGREGATION AND CONDENSATION PROTEIN B"/>
    <property type="match status" value="1"/>
</dbReference>
<gene>
    <name evidence="5" type="primary">scpB</name>
    <name evidence="5" type="ORF">GXY80_03320</name>
</gene>
<keyword evidence="2" id="KW-0132">Cell division</keyword>
<evidence type="ECO:0000256" key="3">
    <source>
        <dbReference type="ARBA" id="ARBA00022829"/>
    </source>
</evidence>
<dbReference type="Proteomes" id="UP000777265">
    <property type="component" value="Unassembled WGS sequence"/>
</dbReference>
<dbReference type="PIRSF" id="PIRSF019345">
    <property type="entry name" value="ScpB"/>
    <property type="match status" value="1"/>
</dbReference>
<proteinExistence type="predicted"/>
<evidence type="ECO:0000313" key="5">
    <source>
        <dbReference type="EMBL" id="NLW34502.1"/>
    </source>
</evidence>
<name>A0A351TZZ7_9BACT</name>
<organism evidence="5 6">
    <name type="scientific">Syntrophorhabdus aromaticivorans</name>
    <dbReference type="NCBI Taxonomy" id="328301"/>
    <lineage>
        <taxon>Bacteria</taxon>
        <taxon>Pseudomonadati</taxon>
        <taxon>Thermodesulfobacteriota</taxon>
        <taxon>Syntrophorhabdia</taxon>
        <taxon>Syntrophorhabdales</taxon>
        <taxon>Syntrophorhabdaceae</taxon>
        <taxon>Syntrophorhabdus</taxon>
    </lineage>
</organism>
<comment type="caution">
    <text evidence="5">The sequence shown here is derived from an EMBL/GenBank/DDBJ whole genome shotgun (WGS) entry which is preliminary data.</text>
</comment>
<evidence type="ECO:0000256" key="2">
    <source>
        <dbReference type="ARBA" id="ARBA00022618"/>
    </source>
</evidence>
<dbReference type="Gene3D" id="1.10.10.10">
    <property type="entry name" value="Winged helix-like DNA-binding domain superfamily/Winged helix DNA-binding domain"/>
    <property type="match status" value="2"/>
</dbReference>
<keyword evidence="1" id="KW-0963">Cytoplasm</keyword>
<dbReference type="PANTHER" id="PTHR34298:SF2">
    <property type="entry name" value="SEGREGATION AND CONDENSATION PROTEIN B"/>
    <property type="match status" value="1"/>
</dbReference>
<sequence>MMELGRIIEAILFSSPKPVKLKALSKKLDGYTDDDIKQALRELTEEYRNSDRSIEIIPVSGGYQMRTRMEYREWVKRFVKERSAGLTRPMLEALSLVAYKQPITKREIDTFRGVDSVRVIKQLIEKKLIEIAGRTEDVGKPIAFRTTDTFLEVYGLKGIEDLPTLKEIKELEK</sequence>
<keyword evidence="3" id="KW-0159">Chromosome partition</keyword>
<evidence type="ECO:0000256" key="1">
    <source>
        <dbReference type="ARBA" id="ARBA00022490"/>
    </source>
</evidence>
<dbReference type="InterPro" id="IPR005234">
    <property type="entry name" value="ScpB_csome_segregation"/>
</dbReference>
<reference evidence="5" key="1">
    <citation type="journal article" date="2020" name="Biotechnol. Biofuels">
        <title>New insights from the biogas microbiome by comprehensive genome-resolved metagenomics of nearly 1600 species originating from multiple anaerobic digesters.</title>
        <authorList>
            <person name="Campanaro S."/>
            <person name="Treu L."/>
            <person name="Rodriguez-R L.M."/>
            <person name="Kovalovszki A."/>
            <person name="Ziels R.M."/>
            <person name="Maus I."/>
            <person name="Zhu X."/>
            <person name="Kougias P.G."/>
            <person name="Basile A."/>
            <person name="Luo G."/>
            <person name="Schluter A."/>
            <person name="Konstantinidis K.T."/>
            <person name="Angelidaki I."/>
        </authorList>
    </citation>
    <scope>NUCLEOTIDE SEQUENCE</scope>
    <source>
        <strain evidence="5">AS06rmzACSIP_7</strain>
    </source>
</reference>
<dbReference type="InterPro" id="IPR036388">
    <property type="entry name" value="WH-like_DNA-bd_sf"/>
</dbReference>
<protein>
    <submittedName>
        <fullName evidence="5">SMC-Scp complex subunit ScpB</fullName>
    </submittedName>
</protein>
<dbReference type="AlphaFoldDB" id="A0A351TZZ7"/>
<dbReference type="NCBIfam" id="TIGR00281">
    <property type="entry name" value="SMC-Scp complex subunit ScpB"/>
    <property type="match status" value="1"/>
</dbReference>
<accession>A0A351TZZ7</accession>